<dbReference type="STRING" id="1291052.FC18_GL002160"/>
<keyword evidence="3" id="KW-0472">Membrane</keyword>
<dbReference type="EMBL" id="AYYO01000044">
    <property type="protein sequence ID" value="KRM54746.1"/>
    <property type="molecule type" value="Genomic_DNA"/>
</dbReference>
<protein>
    <recommendedName>
        <fullName evidence="6">Prepilin-type N-terminal cleavage/methylation domain-containing protein</fullName>
    </recommendedName>
</protein>
<sequence length="153" mass="17348">MRRRGFTLIEVLAALVVITVTLMLGVVVGRKWVQEQREMAFCQRVVTEWNAMMVNAENSKDNYTMEFKQASKQPCTANFMHDLPNGEHVISVIAPLSLQIMNNSSFTVRRKTGQNFTQPLTIMIESQSGAVYKMVLELGWGRLKLLKNGVLVE</sequence>
<dbReference type="AlphaFoldDB" id="A0A0R1ZK63"/>
<proteinExistence type="predicted"/>
<comment type="subcellular location">
    <subcellularLocation>
        <location evidence="1">Cell surface</location>
    </subcellularLocation>
</comment>
<dbReference type="Pfam" id="PF07963">
    <property type="entry name" value="N_methyl"/>
    <property type="match status" value="1"/>
</dbReference>
<feature type="transmembrane region" description="Helical" evidence="3">
    <location>
        <begin position="6"/>
        <end position="29"/>
    </location>
</feature>
<evidence type="ECO:0000256" key="2">
    <source>
        <dbReference type="ARBA" id="ARBA00023287"/>
    </source>
</evidence>
<dbReference type="PROSITE" id="PS00409">
    <property type="entry name" value="PROKAR_NTER_METHYL"/>
    <property type="match status" value="1"/>
</dbReference>
<dbReference type="SUPFAM" id="SSF54523">
    <property type="entry name" value="Pili subunits"/>
    <property type="match status" value="1"/>
</dbReference>
<evidence type="ECO:0000256" key="1">
    <source>
        <dbReference type="ARBA" id="ARBA00004241"/>
    </source>
</evidence>
<dbReference type="GO" id="GO:0030420">
    <property type="term" value="P:establishment of competence for transformation"/>
    <property type="evidence" value="ECO:0007669"/>
    <property type="project" value="UniProtKB-KW"/>
</dbReference>
<organism evidence="4 5">
    <name type="scientific">Lacticaseibacillus sharpeae JCM 1186 = DSM 20505</name>
    <dbReference type="NCBI Taxonomy" id="1291052"/>
    <lineage>
        <taxon>Bacteria</taxon>
        <taxon>Bacillati</taxon>
        <taxon>Bacillota</taxon>
        <taxon>Bacilli</taxon>
        <taxon>Lactobacillales</taxon>
        <taxon>Lactobacillaceae</taxon>
        <taxon>Lacticaseibacillus</taxon>
    </lineage>
</organism>
<evidence type="ECO:0000256" key="3">
    <source>
        <dbReference type="SAM" id="Phobius"/>
    </source>
</evidence>
<dbReference type="PATRIC" id="fig|1291052.5.peg.2224"/>
<reference evidence="4 5" key="1">
    <citation type="journal article" date="2015" name="Genome Announc.">
        <title>Expanding the biotechnology potential of lactobacilli through comparative genomics of 213 strains and associated genera.</title>
        <authorList>
            <person name="Sun Z."/>
            <person name="Harris H.M."/>
            <person name="McCann A."/>
            <person name="Guo C."/>
            <person name="Argimon S."/>
            <person name="Zhang W."/>
            <person name="Yang X."/>
            <person name="Jeffery I.B."/>
            <person name="Cooney J.C."/>
            <person name="Kagawa T.F."/>
            <person name="Liu W."/>
            <person name="Song Y."/>
            <person name="Salvetti E."/>
            <person name="Wrobel A."/>
            <person name="Rasinkangas P."/>
            <person name="Parkhill J."/>
            <person name="Rea M.C."/>
            <person name="O'Sullivan O."/>
            <person name="Ritari J."/>
            <person name="Douillard F.P."/>
            <person name="Paul Ross R."/>
            <person name="Yang R."/>
            <person name="Briner A.E."/>
            <person name="Felis G.E."/>
            <person name="de Vos W.M."/>
            <person name="Barrangou R."/>
            <person name="Klaenhammer T.R."/>
            <person name="Caufield P.W."/>
            <person name="Cui Y."/>
            <person name="Zhang H."/>
            <person name="O'Toole P.W."/>
        </authorList>
    </citation>
    <scope>NUCLEOTIDE SEQUENCE [LARGE SCALE GENOMIC DNA]</scope>
    <source>
        <strain evidence="4 5">DSM 20505</strain>
    </source>
</reference>
<keyword evidence="2" id="KW-0178">Competence</keyword>
<comment type="caution">
    <text evidence="4">The sequence shown here is derived from an EMBL/GenBank/DDBJ whole genome shotgun (WGS) entry which is preliminary data.</text>
</comment>
<dbReference type="GO" id="GO:0009986">
    <property type="term" value="C:cell surface"/>
    <property type="evidence" value="ECO:0007669"/>
    <property type="project" value="UniProtKB-SubCell"/>
</dbReference>
<dbReference type="NCBIfam" id="TIGR02532">
    <property type="entry name" value="IV_pilin_GFxxxE"/>
    <property type="match status" value="1"/>
</dbReference>
<dbReference type="RefSeq" id="WP_054677240.1">
    <property type="nucleotide sequence ID" value="NZ_AYYO01000044.1"/>
</dbReference>
<gene>
    <name evidence="4" type="ORF">FC18_GL002160</name>
</gene>
<dbReference type="InterPro" id="IPR012902">
    <property type="entry name" value="N_methyl_site"/>
</dbReference>
<keyword evidence="3" id="KW-0812">Transmembrane</keyword>
<evidence type="ECO:0000313" key="5">
    <source>
        <dbReference type="Proteomes" id="UP000051679"/>
    </source>
</evidence>
<evidence type="ECO:0000313" key="4">
    <source>
        <dbReference type="EMBL" id="KRM54746.1"/>
    </source>
</evidence>
<accession>A0A0R1ZK63</accession>
<dbReference type="InterPro" id="IPR045584">
    <property type="entry name" value="Pilin-like"/>
</dbReference>
<dbReference type="Proteomes" id="UP000051679">
    <property type="component" value="Unassembled WGS sequence"/>
</dbReference>
<keyword evidence="3" id="KW-1133">Transmembrane helix</keyword>
<keyword evidence="5" id="KW-1185">Reference proteome</keyword>
<name>A0A0R1ZK63_9LACO</name>
<evidence type="ECO:0008006" key="6">
    <source>
        <dbReference type="Google" id="ProtNLM"/>
    </source>
</evidence>